<reference evidence="3" key="2">
    <citation type="journal article" date="2007" name="Science">
        <title>Draft genome sequence of the sexually transmitted pathogen Trichomonas vaginalis.</title>
        <authorList>
            <person name="Carlton J.M."/>
            <person name="Hirt R.P."/>
            <person name="Silva J.C."/>
            <person name="Delcher A.L."/>
            <person name="Schatz M."/>
            <person name="Zhao Q."/>
            <person name="Wortman J.R."/>
            <person name="Bidwell S.L."/>
            <person name="Alsmark U.C.M."/>
            <person name="Besteiro S."/>
            <person name="Sicheritz-Ponten T."/>
            <person name="Noel C.J."/>
            <person name="Dacks J.B."/>
            <person name="Foster P.G."/>
            <person name="Simillion C."/>
            <person name="Van de Peer Y."/>
            <person name="Miranda-Saavedra D."/>
            <person name="Barton G.J."/>
            <person name="Westrop G.D."/>
            <person name="Mueller S."/>
            <person name="Dessi D."/>
            <person name="Fiori P.L."/>
            <person name="Ren Q."/>
            <person name="Paulsen I."/>
            <person name="Zhang H."/>
            <person name="Bastida-Corcuera F.D."/>
            <person name="Simoes-Barbosa A."/>
            <person name="Brown M.T."/>
            <person name="Hayes R.D."/>
            <person name="Mukherjee M."/>
            <person name="Okumura C.Y."/>
            <person name="Schneider R."/>
            <person name="Smith A.J."/>
            <person name="Vanacova S."/>
            <person name="Villalvazo M."/>
            <person name="Haas B.J."/>
            <person name="Pertea M."/>
            <person name="Feldblyum T.V."/>
            <person name="Utterback T.R."/>
            <person name="Shu C.L."/>
            <person name="Osoegawa K."/>
            <person name="de Jong P.J."/>
            <person name="Hrdy I."/>
            <person name="Horvathova L."/>
            <person name="Zubacova Z."/>
            <person name="Dolezal P."/>
            <person name="Malik S.B."/>
            <person name="Logsdon J.M. Jr."/>
            <person name="Henze K."/>
            <person name="Gupta A."/>
            <person name="Wang C.C."/>
            <person name="Dunne R.L."/>
            <person name="Upcroft J.A."/>
            <person name="Upcroft P."/>
            <person name="White O."/>
            <person name="Salzberg S.L."/>
            <person name="Tang P."/>
            <person name="Chiu C.-H."/>
            <person name="Lee Y.-S."/>
            <person name="Embley T.M."/>
            <person name="Coombs G.H."/>
            <person name="Mottram J.C."/>
            <person name="Tachezy J."/>
            <person name="Fraser-Liggett C.M."/>
            <person name="Johnson P.J."/>
        </authorList>
    </citation>
    <scope>NUCLEOTIDE SEQUENCE [LARGE SCALE GENOMIC DNA]</scope>
    <source>
        <strain evidence="3">G3</strain>
    </source>
</reference>
<reference evidence="3" key="1">
    <citation type="submission" date="2006-10" db="EMBL/GenBank/DDBJ databases">
        <authorList>
            <person name="Amadeo P."/>
            <person name="Zhao Q."/>
            <person name="Wortman J."/>
            <person name="Fraser-Liggett C."/>
            <person name="Carlton J."/>
        </authorList>
    </citation>
    <scope>NUCLEOTIDE SEQUENCE</scope>
    <source>
        <strain evidence="3">G3</strain>
    </source>
</reference>
<accession>A2G528</accession>
<dbReference type="Proteomes" id="UP000001542">
    <property type="component" value="Unassembled WGS sequence"/>
</dbReference>
<dbReference type="InParanoid" id="A2G528"/>
<feature type="compositionally biased region" description="Polar residues" evidence="1">
    <location>
        <begin position="648"/>
        <end position="663"/>
    </location>
</feature>
<keyword evidence="2" id="KW-0812">Transmembrane</keyword>
<feature type="region of interest" description="Disordered" evidence="1">
    <location>
        <begin position="648"/>
        <end position="669"/>
    </location>
</feature>
<evidence type="ECO:0008006" key="5">
    <source>
        <dbReference type="Google" id="ProtNLM"/>
    </source>
</evidence>
<evidence type="ECO:0000256" key="1">
    <source>
        <dbReference type="SAM" id="MobiDB-lite"/>
    </source>
</evidence>
<name>A2G528_TRIV3</name>
<feature type="transmembrane region" description="Helical" evidence="2">
    <location>
        <begin position="676"/>
        <end position="699"/>
    </location>
</feature>
<proteinExistence type="predicted"/>
<gene>
    <name evidence="3" type="ORF">TVAG_244130</name>
</gene>
<organism evidence="3 4">
    <name type="scientific">Trichomonas vaginalis (strain ATCC PRA-98 / G3)</name>
    <dbReference type="NCBI Taxonomy" id="412133"/>
    <lineage>
        <taxon>Eukaryota</taxon>
        <taxon>Metamonada</taxon>
        <taxon>Parabasalia</taxon>
        <taxon>Trichomonadida</taxon>
        <taxon>Trichomonadidae</taxon>
        <taxon>Trichomonas</taxon>
    </lineage>
</organism>
<sequence>MFCSLLITSAFAIHNRTENITLKDDQTLVYSHLKNGSYLMPLYVKDIWPECENDTSITFCWYYLTRGNAWDFGYAKLPNGVQHPQKGQYCTDFDVLYRGAWTTFAKTGWWPIWSIDDSIYYRIHGSENGTNTLRNVTIRTKITQPAGPNYLLIEFIAHNHDSQPHIVNVLSYTDVMIGNKDSAPIKWYPPNTHNGFSMENEEANRTLVLIGKNGFGVNPVDYLWFGLYSEGQTYKFNKTDESPTPIGRDTAFSLGWTNRRIYPGQNLSFGVLLGIGEFNQLKFPPTITVDESKFKINYAPGEKIKIPIRVQDKLTGSYGLRVTCEFPNNESKTHNISKTEGTVNEPVEFEYDLGQNISRYPVKCYAENYDITKTDHPGPKSNDFNRVFLVNEAPRLTLTSQINDQYGRGGYVNIDGIVWDDTRVTMTYQVDDNFYYRADGDITCDKQEKLFSKQIQISPSYSYGKHTLQIWAEDEFGVKSPIVKKEFSVVQNHPPEVNITEVDDNKSGNYYNSPITFKLQVRDVDVDDVILLMVKTPGTNQFAQIMTTPAKQQEWINFTYTYDVEALHEEGNYAIIFQATDRIGSPSRNKEYTFIFKKHPVPTPAQPRSEKTDNSGNIEQCAMVTDANGDSFLNCTMTHVIIDVNQKTPSASNDDGDAFSNQGDANKSNSKKKDKYLIIGIAAAAVVAAAAIIAAILIAKEASKKANDFGFNPETEEALQANNDFVQEKENPVYNENAQDDPFANEFEDVD</sequence>
<protein>
    <recommendedName>
        <fullName evidence="5">Bap-like</fullName>
    </recommendedName>
</protein>
<feature type="region of interest" description="Disordered" evidence="1">
    <location>
        <begin position="716"/>
        <end position="751"/>
    </location>
</feature>
<dbReference type="RefSeq" id="XP_001300677.1">
    <property type="nucleotide sequence ID" value="XM_001300676.1"/>
</dbReference>
<dbReference type="AlphaFoldDB" id="A2G528"/>
<evidence type="ECO:0000313" key="3">
    <source>
        <dbReference type="EMBL" id="EAX87747.1"/>
    </source>
</evidence>
<dbReference type="VEuPathDB" id="TrichDB:TVAG_244130"/>
<dbReference type="VEuPathDB" id="TrichDB:TVAGG3_0664570"/>
<dbReference type="PANTHER" id="PTHR46155">
    <property type="entry name" value="BIFUNCTIONAL INHIBITOR/LIPID-TRANSFER PROTEIN/SEED STORAGE 2S ALBUMIN SUPERFAMILY PROTEIN"/>
    <property type="match status" value="1"/>
</dbReference>
<keyword evidence="2" id="KW-0472">Membrane</keyword>
<dbReference type="PANTHER" id="PTHR46155:SF1">
    <property type="entry name" value="BIFUNCTIONAL INHIBITOR_LIPID-TRANSFER PROTEIN_SEED STORAGE 2S ALBUMIN SUPERFAMILY PROTEIN"/>
    <property type="match status" value="1"/>
</dbReference>
<dbReference type="KEGG" id="tva:4745400"/>
<keyword evidence="2" id="KW-1133">Transmembrane helix</keyword>
<evidence type="ECO:0000313" key="4">
    <source>
        <dbReference type="Proteomes" id="UP000001542"/>
    </source>
</evidence>
<evidence type="ECO:0000256" key="2">
    <source>
        <dbReference type="SAM" id="Phobius"/>
    </source>
</evidence>
<dbReference type="EMBL" id="DS114405">
    <property type="protein sequence ID" value="EAX87747.1"/>
    <property type="molecule type" value="Genomic_DNA"/>
</dbReference>
<keyword evidence="4" id="KW-1185">Reference proteome</keyword>